<reference evidence="1" key="1">
    <citation type="journal article" date="2014" name="Front. Microbiol.">
        <title>High frequency of phylogenetically diverse reductive dehalogenase-homologous genes in deep subseafloor sedimentary metagenomes.</title>
        <authorList>
            <person name="Kawai M."/>
            <person name="Futagami T."/>
            <person name="Toyoda A."/>
            <person name="Takaki Y."/>
            <person name="Nishi S."/>
            <person name="Hori S."/>
            <person name="Arai W."/>
            <person name="Tsubouchi T."/>
            <person name="Morono Y."/>
            <person name="Uchiyama I."/>
            <person name="Ito T."/>
            <person name="Fujiyama A."/>
            <person name="Inagaki F."/>
            <person name="Takami H."/>
        </authorList>
    </citation>
    <scope>NUCLEOTIDE SEQUENCE</scope>
    <source>
        <strain evidence="1">Expedition CK06-06</strain>
    </source>
</reference>
<dbReference type="EMBL" id="BARW01009491">
    <property type="protein sequence ID" value="GAI81123.1"/>
    <property type="molecule type" value="Genomic_DNA"/>
</dbReference>
<dbReference type="GO" id="GO:0000272">
    <property type="term" value="P:polysaccharide catabolic process"/>
    <property type="evidence" value="ECO:0007669"/>
    <property type="project" value="InterPro"/>
</dbReference>
<dbReference type="InterPro" id="IPR036439">
    <property type="entry name" value="Dockerin_dom_sf"/>
</dbReference>
<evidence type="ECO:0000313" key="1">
    <source>
        <dbReference type="EMBL" id="GAI81123.1"/>
    </source>
</evidence>
<dbReference type="Gene3D" id="1.10.1330.10">
    <property type="entry name" value="Dockerin domain"/>
    <property type="match status" value="1"/>
</dbReference>
<dbReference type="AlphaFoldDB" id="X1RKG8"/>
<accession>X1RKG8</accession>
<organism evidence="1">
    <name type="scientific">marine sediment metagenome</name>
    <dbReference type="NCBI Taxonomy" id="412755"/>
    <lineage>
        <taxon>unclassified sequences</taxon>
        <taxon>metagenomes</taxon>
        <taxon>ecological metagenomes</taxon>
    </lineage>
</organism>
<feature type="non-terminal residue" evidence="1">
    <location>
        <position position="1"/>
    </location>
</feature>
<evidence type="ECO:0008006" key="2">
    <source>
        <dbReference type="Google" id="ProtNLM"/>
    </source>
</evidence>
<protein>
    <recommendedName>
        <fullName evidence="2">Dockerin domain-containing protein</fullName>
    </recommendedName>
</protein>
<proteinExistence type="predicted"/>
<sequence length="128" mass="13529">EGLSAPAGLYRLTLQAIGEGSADVSIWPADDAKFADSTPHGLKIGHTDSNGDPNSSYYPASLAMTVFSKADFNEDGNVDFLDFAILGTQWLQTPHNPSADIAPDGGDNMVDLLDLDVFSGKWVENGGI</sequence>
<dbReference type="PROSITE" id="PS00018">
    <property type="entry name" value="EF_HAND_1"/>
    <property type="match status" value="1"/>
</dbReference>
<dbReference type="SUPFAM" id="SSF63446">
    <property type="entry name" value="Type I dockerin domain"/>
    <property type="match status" value="1"/>
</dbReference>
<comment type="caution">
    <text evidence="1">The sequence shown here is derived from an EMBL/GenBank/DDBJ whole genome shotgun (WGS) entry which is preliminary data.</text>
</comment>
<gene>
    <name evidence="1" type="ORF">S12H4_19072</name>
</gene>
<name>X1RKG8_9ZZZZ</name>
<dbReference type="InterPro" id="IPR018247">
    <property type="entry name" value="EF_Hand_1_Ca_BS"/>
</dbReference>